<dbReference type="SUPFAM" id="SSF50615">
    <property type="entry name" value="N-terminal domain of alpha and beta subunits of F1 ATP synthase"/>
    <property type="match status" value="1"/>
</dbReference>
<dbReference type="PROSITE" id="PS00152">
    <property type="entry name" value="ATPASE_ALPHA_BETA"/>
    <property type="match status" value="1"/>
</dbReference>
<dbReference type="InterPro" id="IPR050053">
    <property type="entry name" value="ATPase_alpha/beta_chains"/>
</dbReference>
<dbReference type="InterPro" id="IPR005722">
    <property type="entry name" value="ATP_synth_F1_bsu"/>
</dbReference>
<dbReference type="EC" id="7.1.2.2" evidence="15"/>
<dbReference type="EMBL" id="CP015378">
    <property type="protein sequence ID" value="ANC78960.1"/>
    <property type="molecule type" value="Genomic_DNA"/>
</dbReference>
<dbReference type="InterPro" id="IPR055190">
    <property type="entry name" value="ATP-synt_VA_C"/>
</dbReference>
<name>A0A160IRR8_9BACL</name>
<feature type="binding site" evidence="15">
    <location>
        <begin position="150"/>
        <end position="157"/>
    </location>
    <ligand>
        <name>ATP</name>
        <dbReference type="ChEBI" id="CHEBI:30616"/>
    </ligand>
</feature>
<dbReference type="InterPro" id="IPR000194">
    <property type="entry name" value="ATPase_F1/V1/A1_a/bsu_nucl-bd"/>
</dbReference>
<dbReference type="HAMAP" id="MF_01347">
    <property type="entry name" value="ATP_synth_beta_bact"/>
    <property type="match status" value="1"/>
</dbReference>
<dbReference type="Pfam" id="PF00006">
    <property type="entry name" value="ATP-synt_ab"/>
    <property type="match status" value="1"/>
</dbReference>
<reference evidence="16 17" key="1">
    <citation type="submission" date="2016-04" db="EMBL/GenBank/DDBJ databases">
        <title>Complete genome sequence of Fictibacillus phosphorivorans G25-29, a strain toxic to nematodes.</title>
        <authorList>
            <person name="Zheng Z."/>
        </authorList>
    </citation>
    <scope>NUCLEOTIDE SEQUENCE [LARGE SCALE GENOMIC DNA]</scope>
    <source>
        <strain evidence="16 17">G25-29</strain>
    </source>
</reference>
<keyword evidence="3 15" id="KW-0813">Transport</keyword>
<keyword evidence="4 15" id="KW-1003">Cell membrane</keyword>
<dbReference type="Gene3D" id="1.10.1140.10">
    <property type="entry name" value="Bovine Mitochondrial F1-atpase, Atp Synthase Beta Chain, Chain D, domain 3"/>
    <property type="match status" value="1"/>
</dbReference>
<comment type="function">
    <text evidence="14">Produces ATP from ADP in the presence of a sodium ion gradient across the membrane. The beta chain is the catalytic subunit.</text>
</comment>
<dbReference type="OrthoDB" id="9801639at2"/>
<evidence type="ECO:0000313" key="16">
    <source>
        <dbReference type="EMBL" id="ANC78960.1"/>
    </source>
</evidence>
<evidence type="ECO:0000313" key="17">
    <source>
        <dbReference type="Proteomes" id="UP000076623"/>
    </source>
</evidence>
<comment type="function">
    <text evidence="15">Produces ATP from ADP in the presence of a proton gradient across the membrane. The catalytic sites are hosted primarily by the beta subunits.</text>
</comment>
<sequence length="462" mass="50089">MNKGYITQILGPVVDVKFEGQLPELLNALTVSAEGVDLTLEVALHLGDNMVRTIAMDSTDGLVRGMEIADSGKPISVPVGEATLGRVFNVTGDHIDLGEAVPADVRRDPIHRSAPSFEELTTKTEILETGIKVVDLIAPYVKGGKIGLFGGAGVGKTVLIQELINNIAQEHGGISVFAGVGERTREGNDLFHEMSDSGVIKKTAMVFGQMNEPPGARARIALSGLTMAEFFRDEQGQDVLFFVDNIFRFTQAGSEVSALLGRMPSAVGYQPTLATEMGQLQERITSTKKGSVTSIQAIYVPADDYTDPAPATAFAHLDATTNLERKLTAMGIYPAVDPLASTSRALSPEIVGEEHYEVARKVQATLQRYKELQDIIAILGMDELSEDDKLVVHRARRIQFFLSQNFHVAEQFTGQKGSYVPVKETVRGFKEILEGKYDDLPESAFHLVGSIEDAIEKAKTLA</sequence>
<dbReference type="Gene3D" id="2.40.10.170">
    <property type="match status" value="1"/>
</dbReference>
<keyword evidence="6 15" id="KW-0375">Hydrogen ion transport</keyword>
<dbReference type="PANTHER" id="PTHR15184:SF71">
    <property type="entry name" value="ATP SYNTHASE SUBUNIT BETA, MITOCHONDRIAL"/>
    <property type="match status" value="1"/>
</dbReference>
<dbReference type="GO" id="GO:0046933">
    <property type="term" value="F:proton-transporting ATP synthase activity, rotational mechanism"/>
    <property type="evidence" value="ECO:0007669"/>
    <property type="project" value="UniProtKB-UniRule"/>
</dbReference>
<evidence type="ECO:0000256" key="8">
    <source>
        <dbReference type="ARBA" id="ARBA00022967"/>
    </source>
</evidence>
<evidence type="ECO:0000256" key="1">
    <source>
        <dbReference type="ARBA" id="ARBA00004202"/>
    </source>
</evidence>
<dbReference type="FunFam" id="1.10.1140.10:FF:000001">
    <property type="entry name" value="ATP synthase subunit beta"/>
    <property type="match status" value="1"/>
</dbReference>
<comment type="catalytic activity">
    <reaction evidence="13">
        <text>4 Na(+)(in) + ATP + H2O = 4 Na(+)(out) + ADP + phosphate + H(+)</text>
        <dbReference type="Rhea" id="RHEA:58156"/>
        <dbReference type="ChEBI" id="CHEBI:15377"/>
        <dbReference type="ChEBI" id="CHEBI:15378"/>
        <dbReference type="ChEBI" id="CHEBI:29101"/>
        <dbReference type="ChEBI" id="CHEBI:30616"/>
        <dbReference type="ChEBI" id="CHEBI:43474"/>
        <dbReference type="ChEBI" id="CHEBI:456216"/>
        <dbReference type="EC" id="7.2.2.1"/>
    </reaction>
</comment>
<keyword evidence="12 15" id="KW-0066">ATP synthesis</keyword>
<evidence type="ECO:0000256" key="14">
    <source>
        <dbReference type="ARBA" id="ARBA00059242"/>
    </source>
</evidence>
<evidence type="ECO:0000256" key="15">
    <source>
        <dbReference type="HAMAP-Rule" id="MF_01347"/>
    </source>
</evidence>
<dbReference type="PANTHER" id="PTHR15184">
    <property type="entry name" value="ATP SYNTHASE"/>
    <property type="match status" value="1"/>
</dbReference>
<dbReference type="GO" id="GO:0005886">
    <property type="term" value="C:plasma membrane"/>
    <property type="evidence" value="ECO:0007669"/>
    <property type="project" value="UniProtKB-SubCell"/>
</dbReference>
<keyword evidence="9 15" id="KW-0406">Ion transport</keyword>
<dbReference type="InterPro" id="IPR027417">
    <property type="entry name" value="P-loop_NTPase"/>
</dbReference>
<dbReference type="InterPro" id="IPR020003">
    <property type="entry name" value="ATPase_a/bsu_AS"/>
</dbReference>
<accession>A0A160IRR8</accession>
<dbReference type="FunFam" id="3.40.50.300:FF:000004">
    <property type="entry name" value="ATP synthase subunit beta"/>
    <property type="match status" value="1"/>
</dbReference>
<dbReference type="GO" id="GO:0045259">
    <property type="term" value="C:proton-transporting ATP synthase complex"/>
    <property type="evidence" value="ECO:0007669"/>
    <property type="project" value="UniProtKB-KW"/>
</dbReference>
<dbReference type="RefSeq" id="WP_066398935.1">
    <property type="nucleotide sequence ID" value="NZ_CP015378.1"/>
</dbReference>
<dbReference type="InterPro" id="IPR036121">
    <property type="entry name" value="ATPase_F1/V1/A1_a/bsu_N_sf"/>
</dbReference>
<dbReference type="Gene3D" id="3.40.50.300">
    <property type="entry name" value="P-loop containing nucleotide triphosphate hydrolases"/>
    <property type="match status" value="1"/>
</dbReference>
<dbReference type="InterPro" id="IPR004100">
    <property type="entry name" value="ATPase_F1/V1/A1_a/bsu_N"/>
</dbReference>
<dbReference type="CDD" id="cd18110">
    <property type="entry name" value="ATP-synt_F1_beta_C"/>
    <property type="match status" value="1"/>
</dbReference>
<dbReference type="STRING" id="1221500.ABE65_020005"/>
<gene>
    <name evidence="15" type="primary">atpD</name>
    <name evidence="16" type="ORF">ABE65_020005</name>
</gene>
<dbReference type="SUPFAM" id="SSF47917">
    <property type="entry name" value="C-terminal domain of alpha and beta subunits of F1 ATP synthase"/>
    <property type="match status" value="1"/>
</dbReference>
<evidence type="ECO:0000256" key="3">
    <source>
        <dbReference type="ARBA" id="ARBA00022448"/>
    </source>
</evidence>
<comment type="catalytic activity">
    <reaction evidence="15">
        <text>ATP + H2O + 4 H(+)(in) = ADP + phosphate + 5 H(+)(out)</text>
        <dbReference type="Rhea" id="RHEA:57720"/>
        <dbReference type="ChEBI" id="CHEBI:15377"/>
        <dbReference type="ChEBI" id="CHEBI:15378"/>
        <dbReference type="ChEBI" id="CHEBI:30616"/>
        <dbReference type="ChEBI" id="CHEBI:43474"/>
        <dbReference type="ChEBI" id="CHEBI:456216"/>
        <dbReference type="EC" id="7.1.2.2"/>
    </reaction>
</comment>
<dbReference type="KEGG" id="fpn:ABE65_020005"/>
<dbReference type="Pfam" id="PF22919">
    <property type="entry name" value="ATP-synt_VA_C"/>
    <property type="match status" value="1"/>
</dbReference>
<evidence type="ECO:0000256" key="2">
    <source>
        <dbReference type="ARBA" id="ARBA00008936"/>
    </source>
</evidence>
<dbReference type="AlphaFoldDB" id="A0A160IRR8"/>
<dbReference type="SMART" id="SM00382">
    <property type="entry name" value="AAA"/>
    <property type="match status" value="1"/>
</dbReference>
<evidence type="ECO:0000256" key="11">
    <source>
        <dbReference type="ARBA" id="ARBA00023196"/>
    </source>
</evidence>
<protein>
    <recommendedName>
        <fullName evidence="15">ATP synthase subunit beta</fullName>
        <ecNumber evidence="15">7.1.2.2</ecNumber>
    </recommendedName>
    <alternativeName>
        <fullName evidence="15">ATP synthase F1 sector subunit beta</fullName>
    </alternativeName>
    <alternativeName>
        <fullName evidence="15">F-ATPase subunit beta</fullName>
    </alternativeName>
</protein>
<dbReference type="FunFam" id="2.40.10.170:FF:000005">
    <property type="entry name" value="ATP synthase subunit beta"/>
    <property type="match status" value="1"/>
</dbReference>
<evidence type="ECO:0000256" key="10">
    <source>
        <dbReference type="ARBA" id="ARBA00023136"/>
    </source>
</evidence>
<dbReference type="CDD" id="cd18115">
    <property type="entry name" value="ATP-synt_F1_beta_N"/>
    <property type="match status" value="1"/>
</dbReference>
<dbReference type="Pfam" id="PF02874">
    <property type="entry name" value="ATP-synt_ab_N"/>
    <property type="match status" value="1"/>
</dbReference>
<dbReference type="GO" id="GO:0046962">
    <property type="term" value="F:sodium-transporting ATPase activity, rotational mechanism"/>
    <property type="evidence" value="ECO:0007669"/>
    <property type="project" value="UniProtKB-EC"/>
</dbReference>
<dbReference type="NCBIfam" id="TIGR01039">
    <property type="entry name" value="atpD"/>
    <property type="match status" value="1"/>
</dbReference>
<keyword evidence="10 15" id="KW-0472">Membrane</keyword>
<comment type="subcellular location">
    <subcellularLocation>
        <location evidence="1 15">Cell membrane</location>
        <topology evidence="1 15">Peripheral membrane protein</topology>
    </subcellularLocation>
</comment>
<keyword evidence="11 15" id="KW-0139">CF(1)</keyword>
<dbReference type="InterPro" id="IPR024034">
    <property type="entry name" value="ATPase_F1/V1_b/a_C"/>
</dbReference>
<keyword evidence="8 15" id="KW-1278">Translocase</keyword>
<organism evidence="16 17">
    <name type="scientific">Fictibacillus phosphorivorans</name>
    <dbReference type="NCBI Taxonomy" id="1221500"/>
    <lineage>
        <taxon>Bacteria</taxon>
        <taxon>Bacillati</taxon>
        <taxon>Bacillota</taxon>
        <taxon>Bacilli</taxon>
        <taxon>Bacillales</taxon>
        <taxon>Fictibacillaceae</taxon>
        <taxon>Fictibacillus</taxon>
    </lineage>
</organism>
<keyword evidence="17" id="KW-1185">Reference proteome</keyword>
<evidence type="ECO:0000256" key="5">
    <source>
        <dbReference type="ARBA" id="ARBA00022741"/>
    </source>
</evidence>
<dbReference type="SUPFAM" id="SSF52540">
    <property type="entry name" value="P-loop containing nucleoside triphosphate hydrolases"/>
    <property type="match status" value="1"/>
</dbReference>
<evidence type="ECO:0000256" key="7">
    <source>
        <dbReference type="ARBA" id="ARBA00022840"/>
    </source>
</evidence>
<evidence type="ECO:0000256" key="4">
    <source>
        <dbReference type="ARBA" id="ARBA00022475"/>
    </source>
</evidence>
<evidence type="ECO:0000256" key="13">
    <source>
        <dbReference type="ARBA" id="ARBA00052325"/>
    </source>
</evidence>
<evidence type="ECO:0000256" key="6">
    <source>
        <dbReference type="ARBA" id="ARBA00022781"/>
    </source>
</evidence>
<dbReference type="Proteomes" id="UP000076623">
    <property type="component" value="Chromosome"/>
</dbReference>
<dbReference type="CDD" id="cd01133">
    <property type="entry name" value="F1-ATPase_beta_CD"/>
    <property type="match status" value="1"/>
</dbReference>
<evidence type="ECO:0000256" key="12">
    <source>
        <dbReference type="ARBA" id="ARBA00023310"/>
    </source>
</evidence>
<comment type="similarity">
    <text evidence="2 15">Belongs to the ATPase alpha/beta chains family.</text>
</comment>
<dbReference type="GO" id="GO:0005524">
    <property type="term" value="F:ATP binding"/>
    <property type="evidence" value="ECO:0007669"/>
    <property type="project" value="UniProtKB-UniRule"/>
</dbReference>
<keyword evidence="5 15" id="KW-0547">Nucleotide-binding</keyword>
<dbReference type="InterPro" id="IPR003593">
    <property type="entry name" value="AAA+_ATPase"/>
</dbReference>
<evidence type="ECO:0000256" key="9">
    <source>
        <dbReference type="ARBA" id="ARBA00023065"/>
    </source>
</evidence>
<keyword evidence="7 15" id="KW-0067">ATP-binding</keyword>
<proteinExistence type="inferred from homology"/>